<dbReference type="PANTHER" id="PTHR16943:SF8">
    <property type="entry name" value="2-METHYLCITRATE DEHYDRATASE"/>
    <property type="match status" value="1"/>
</dbReference>
<comment type="similarity">
    <text evidence="1">Belongs to the PrpD family.</text>
</comment>
<evidence type="ECO:0000259" key="3">
    <source>
        <dbReference type="Pfam" id="PF19305"/>
    </source>
</evidence>
<dbReference type="PATRIC" id="fig|1286635.3.peg.2408"/>
<dbReference type="Gene3D" id="3.30.1330.120">
    <property type="entry name" value="2-methylcitrate dehydratase PrpD"/>
    <property type="match status" value="1"/>
</dbReference>
<dbReference type="InterPro" id="IPR036148">
    <property type="entry name" value="MmgE/PrpD_sf"/>
</dbReference>
<dbReference type="OrthoDB" id="9795089at2"/>
<name>S0FYQ1_9BACT</name>
<protein>
    <submittedName>
        <fullName evidence="4">MmgE/PrpD family protein</fullName>
    </submittedName>
</protein>
<dbReference type="Pfam" id="PF03972">
    <property type="entry name" value="MmgE_PrpD_N"/>
    <property type="match status" value="1"/>
</dbReference>
<feature type="domain" description="MmgE/PrpD C-terminal" evidence="3">
    <location>
        <begin position="265"/>
        <end position="427"/>
    </location>
</feature>
<dbReference type="Proteomes" id="UP000014216">
    <property type="component" value="Unassembled WGS sequence"/>
</dbReference>
<gene>
    <name evidence="4" type="ORF">Dpo_4c03570</name>
</gene>
<keyword evidence="5" id="KW-1185">Reference proteome</keyword>
<dbReference type="Gene3D" id="1.10.4100.10">
    <property type="entry name" value="2-methylcitrate dehydratase PrpD"/>
    <property type="match status" value="1"/>
</dbReference>
<reference evidence="4 5" key="1">
    <citation type="journal article" date="2013" name="Genome Announc.">
        <title>Draft Genome Sequence of Desulfotignum phosphitoxidans DSM 13687 Strain FiPS-3.</title>
        <authorList>
            <person name="Poehlein A."/>
            <person name="Daniel R."/>
            <person name="Simeonova D.D."/>
        </authorList>
    </citation>
    <scope>NUCLEOTIDE SEQUENCE [LARGE SCALE GENOMIC DNA]</scope>
    <source>
        <strain evidence="4 5">DSM 13687</strain>
    </source>
</reference>
<dbReference type="InterPro" id="IPR042188">
    <property type="entry name" value="MmgE/PrpD_sf_2"/>
</dbReference>
<dbReference type="PANTHER" id="PTHR16943">
    <property type="entry name" value="2-METHYLCITRATE DEHYDRATASE-RELATED"/>
    <property type="match status" value="1"/>
</dbReference>
<dbReference type="RefSeq" id="WP_006966086.1">
    <property type="nucleotide sequence ID" value="NZ_APJX01000004.1"/>
</dbReference>
<dbReference type="InterPro" id="IPR045336">
    <property type="entry name" value="MmgE_PrpD_N"/>
</dbReference>
<accession>S0FYQ1</accession>
<comment type="caution">
    <text evidence="4">The sequence shown here is derived from an EMBL/GenBank/DDBJ whole genome shotgun (WGS) entry which is preliminary data.</text>
</comment>
<dbReference type="AlphaFoldDB" id="S0FYQ1"/>
<proteinExistence type="inferred from homology"/>
<evidence type="ECO:0000259" key="2">
    <source>
        <dbReference type="Pfam" id="PF03972"/>
    </source>
</evidence>
<organism evidence="4 5">
    <name type="scientific">Desulfotignum phosphitoxidans DSM 13687</name>
    <dbReference type="NCBI Taxonomy" id="1286635"/>
    <lineage>
        <taxon>Bacteria</taxon>
        <taxon>Pseudomonadati</taxon>
        <taxon>Thermodesulfobacteriota</taxon>
        <taxon>Desulfobacteria</taxon>
        <taxon>Desulfobacterales</taxon>
        <taxon>Desulfobacteraceae</taxon>
        <taxon>Desulfotignum</taxon>
    </lineage>
</organism>
<dbReference type="EMBL" id="APJX01000004">
    <property type="protein sequence ID" value="EMS79805.1"/>
    <property type="molecule type" value="Genomic_DNA"/>
</dbReference>
<dbReference type="InterPro" id="IPR045337">
    <property type="entry name" value="MmgE_PrpD_C"/>
</dbReference>
<dbReference type="SUPFAM" id="SSF103378">
    <property type="entry name" value="2-methylcitrate dehydratase PrpD"/>
    <property type="match status" value="1"/>
</dbReference>
<dbReference type="InterPro" id="IPR042183">
    <property type="entry name" value="MmgE/PrpD_sf_1"/>
</dbReference>
<evidence type="ECO:0000313" key="4">
    <source>
        <dbReference type="EMBL" id="EMS79805.1"/>
    </source>
</evidence>
<sequence length="445" mass="48787">MTVTKRFAQYIDETKYEDIPRDVHRYARLCLLDWIGVTLGGSREPISDILMDFVDIVGGNPHATILGKGIKTNLIFAALVNGTLSHALDFDDTHKNSGTHPSVCLAPAVMAVGEYMKSSGRDLITAFVIGFEVGARIGAAAGTAHYDYGWHATATIGRFSATAAASKLMGLSQDQIVNAFGIAGTQVSGLREVFGTMSKPFHAGKAAMDGLLSVALAKRNFDSSNEIFEGKFGLKNVFAPKADPSRLLKDLGRKYHITDIAFKPYASALATHSTIQAIEAMKAKEKITAADVKSIQIEFGQLPFSVVNIKHPRRVLEGKFSVYQCAALAFVKGRVTPGMFTHEWIHDPEIIRFREKVNVLLNPGLKKFETIIKVITQQNRILEIFIRESKGSASDPLTFLEMKNKFMDLALPVVDLENAEKIVESVRHLSDIQDVSAIIQLCHPA</sequence>
<feature type="domain" description="MmgE/PrpD N-terminal" evidence="2">
    <location>
        <begin position="6"/>
        <end position="245"/>
    </location>
</feature>
<evidence type="ECO:0000256" key="1">
    <source>
        <dbReference type="ARBA" id="ARBA00006174"/>
    </source>
</evidence>
<dbReference type="Pfam" id="PF19305">
    <property type="entry name" value="MmgE_PrpD_C"/>
    <property type="match status" value="1"/>
</dbReference>
<dbReference type="InterPro" id="IPR005656">
    <property type="entry name" value="MmgE_PrpD"/>
</dbReference>
<dbReference type="GO" id="GO:0016829">
    <property type="term" value="F:lyase activity"/>
    <property type="evidence" value="ECO:0007669"/>
    <property type="project" value="InterPro"/>
</dbReference>
<evidence type="ECO:0000313" key="5">
    <source>
        <dbReference type="Proteomes" id="UP000014216"/>
    </source>
</evidence>